<sequence length="470" mass="53988">MQIENPIVHPDFLLQSDVARELYHDYAAKIPIIDYHCHLPPADIALDRRFENLSQIWLEGDHYKWRAMRTHGIDEHYCTGAASDKEKFNKWAETVPYTLRNPLYHWTHLELKYPFGITEILNAASGDRIYQKGTELLQSEGFSVRGLLHKFNVKTVCTTEDPIDTLEHHAAIQADGFGVKVSTAWRPDNAIAVQNVQKFNVYIDKLATSCNKNIATFDDYLQALHQRHEFFHSMGCRLSDHGLDGPFPVTAYTDAEIKSIFGKLRTGQAVSPMEEQMFAACMLYNFAVMDFEKGWVQQYHVGAIRNVNLKAIREIGEAKGFDSIHDFSYAASMGAFFNRLEEESKLAKTILYNLNPRDNEMIATMIGNFQNGKVVSRFQYGSGWWFLDQKDGMEKQLNALSNMGLLFHFVGMVTDSRSFLSYSRHEYFRRILCNLLGRDVVNGEIPKDMKLLAQMVEAICYNNANDYFDF</sequence>
<accession>A0A2T5JGL5</accession>
<gene>
    <name evidence="7" type="primary">uxaC</name>
    <name evidence="8" type="ORF">C8P68_101768</name>
</gene>
<comment type="catalytic activity">
    <reaction evidence="1 7">
        <text>D-glucuronate = D-fructuronate</text>
        <dbReference type="Rhea" id="RHEA:13049"/>
        <dbReference type="ChEBI" id="CHEBI:58720"/>
        <dbReference type="ChEBI" id="CHEBI:59863"/>
        <dbReference type="EC" id="5.3.1.12"/>
    </reaction>
</comment>
<reference evidence="8 9" key="1">
    <citation type="submission" date="2018-04" db="EMBL/GenBank/DDBJ databases">
        <title>Genomic Encyclopedia of Archaeal and Bacterial Type Strains, Phase II (KMG-II): from individual species to whole genera.</title>
        <authorList>
            <person name="Goeker M."/>
        </authorList>
    </citation>
    <scope>NUCLEOTIDE SEQUENCE [LARGE SCALE GENOMIC DNA]</scope>
    <source>
        <strain evidence="8 9">DSM 26809</strain>
    </source>
</reference>
<keyword evidence="9" id="KW-1185">Reference proteome</keyword>
<comment type="catalytic activity">
    <reaction evidence="7">
        <text>aldehydo-D-galacturonate = keto-D-tagaturonate</text>
        <dbReference type="Rhea" id="RHEA:27702"/>
        <dbReference type="ChEBI" id="CHEBI:12952"/>
        <dbReference type="ChEBI" id="CHEBI:17886"/>
    </reaction>
</comment>
<evidence type="ECO:0000256" key="4">
    <source>
        <dbReference type="ARBA" id="ARBA00012546"/>
    </source>
</evidence>
<proteinExistence type="inferred from homology"/>
<dbReference type="InterPro" id="IPR003766">
    <property type="entry name" value="Uronate_isomerase"/>
</dbReference>
<dbReference type="GO" id="GO:0008880">
    <property type="term" value="F:glucuronate isomerase activity"/>
    <property type="evidence" value="ECO:0007669"/>
    <property type="project" value="UniProtKB-UniRule"/>
</dbReference>
<name>A0A2T5JGL5_9SPHI</name>
<dbReference type="Gene3D" id="3.20.20.140">
    <property type="entry name" value="Metal-dependent hydrolases"/>
    <property type="match status" value="1"/>
</dbReference>
<evidence type="ECO:0000256" key="5">
    <source>
        <dbReference type="ARBA" id="ARBA00020555"/>
    </source>
</evidence>
<comment type="caution">
    <text evidence="8">The sequence shown here is derived from an EMBL/GenBank/DDBJ whole genome shotgun (WGS) entry which is preliminary data.</text>
</comment>
<dbReference type="AlphaFoldDB" id="A0A2T5JGL5"/>
<dbReference type="OrthoDB" id="9766564at2"/>
<dbReference type="HAMAP" id="MF_00675">
    <property type="entry name" value="UxaC"/>
    <property type="match status" value="1"/>
</dbReference>
<dbReference type="Gene3D" id="1.10.2020.10">
    <property type="entry name" value="uronate isomerase, domain 2, chain A"/>
    <property type="match status" value="1"/>
</dbReference>
<dbReference type="Pfam" id="PF02614">
    <property type="entry name" value="UxaC"/>
    <property type="match status" value="1"/>
</dbReference>
<dbReference type="EC" id="5.3.1.12" evidence="4 7"/>
<evidence type="ECO:0000256" key="6">
    <source>
        <dbReference type="ARBA" id="ARBA00023235"/>
    </source>
</evidence>
<dbReference type="RefSeq" id="WP_107826912.1">
    <property type="nucleotide sequence ID" value="NZ_CP160205.1"/>
</dbReference>
<organism evidence="8 9">
    <name type="scientific">Mucilaginibacter yixingensis</name>
    <dbReference type="NCBI Taxonomy" id="1295612"/>
    <lineage>
        <taxon>Bacteria</taxon>
        <taxon>Pseudomonadati</taxon>
        <taxon>Bacteroidota</taxon>
        <taxon>Sphingobacteriia</taxon>
        <taxon>Sphingobacteriales</taxon>
        <taxon>Sphingobacteriaceae</taxon>
        <taxon>Mucilaginibacter</taxon>
    </lineage>
</organism>
<dbReference type="PANTHER" id="PTHR30068">
    <property type="entry name" value="URONATE ISOMERASE"/>
    <property type="match status" value="1"/>
</dbReference>
<evidence type="ECO:0000256" key="2">
    <source>
        <dbReference type="ARBA" id="ARBA00004892"/>
    </source>
</evidence>
<evidence type="ECO:0000256" key="3">
    <source>
        <dbReference type="ARBA" id="ARBA00008397"/>
    </source>
</evidence>
<evidence type="ECO:0000313" key="9">
    <source>
        <dbReference type="Proteomes" id="UP000244168"/>
    </source>
</evidence>
<evidence type="ECO:0000256" key="7">
    <source>
        <dbReference type="HAMAP-Rule" id="MF_00675"/>
    </source>
</evidence>
<dbReference type="NCBIfam" id="NF002794">
    <property type="entry name" value="PRK02925.1"/>
    <property type="match status" value="1"/>
</dbReference>
<protein>
    <recommendedName>
        <fullName evidence="5 7">Uronate isomerase</fullName>
        <ecNumber evidence="4 7">5.3.1.12</ecNumber>
    </recommendedName>
    <alternativeName>
        <fullName evidence="7">Glucuronate isomerase</fullName>
    </alternativeName>
    <alternativeName>
        <fullName evidence="7">Uronic isomerase</fullName>
    </alternativeName>
</protein>
<dbReference type="PANTHER" id="PTHR30068:SF4">
    <property type="entry name" value="URONATE ISOMERASE"/>
    <property type="match status" value="1"/>
</dbReference>
<dbReference type="Proteomes" id="UP000244168">
    <property type="component" value="Unassembled WGS sequence"/>
</dbReference>
<comment type="similarity">
    <text evidence="3 7">Belongs to the metallo-dependent hydrolases superfamily. Uronate isomerase family.</text>
</comment>
<evidence type="ECO:0000256" key="1">
    <source>
        <dbReference type="ARBA" id="ARBA00001165"/>
    </source>
</evidence>
<dbReference type="InterPro" id="IPR032466">
    <property type="entry name" value="Metal_Hydrolase"/>
</dbReference>
<dbReference type="GO" id="GO:0042840">
    <property type="term" value="P:D-glucuronate catabolic process"/>
    <property type="evidence" value="ECO:0007669"/>
    <property type="project" value="TreeGrafter"/>
</dbReference>
<keyword evidence="6 7" id="KW-0413">Isomerase</keyword>
<comment type="pathway">
    <text evidence="2 7">Carbohydrate metabolism; pentose and glucuronate interconversion.</text>
</comment>
<dbReference type="SUPFAM" id="SSF51556">
    <property type="entry name" value="Metallo-dependent hydrolases"/>
    <property type="match status" value="1"/>
</dbReference>
<evidence type="ECO:0000313" key="8">
    <source>
        <dbReference type="EMBL" id="PTR01534.1"/>
    </source>
</evidence>
<dbReference type="GO" id="GO:0019698">
    <property type="term" value="P:D-galacturonate catabolic process"/>
    <property type="evidence" value="ECO:0007669"/>
    <property type="project" value="TreeGrafter"/>
</dbReference>
<dbReference type="EMBL" id="QAOQ01000001">
    <property type="protein sequence ID" value="PTR01534.1"/>
    <property type="molecule type" value="Genomic_DNA"/>
</dbReference>
<dbReference type="UniPathway" id="UPA00246"/>